<dbReference type="PANTHER" id="PTHR30386">
    <property type="entry name" value="MEMBRANE FUSION SUBUNIT OF EMRAB-TOLC MULTIDRUG EFFLUX PUMP"/>
    <property type="match status" value="1"/>
</dbReference>
<keyword evidence="4 8" id="KW-0812">Transmembrane</keyword>
<dbReference type="InterPro" id="IPR050739">
    <property type="entry name" value="MFP"/>
</dbReference>
<evidence type="ECO:0000256" key="3">
    <source>
        <dbReference type="ARBA" id="ARBA00022448"/>
    </source>
</evidence>
<evidence type="ECO:0000259" key="9">
    <source>
        <dbReference type="Pfam" id="PF26002"/>
    </source>
</evidence>
<comment type="subcellular location">
    <subcellularLocation>
        <location evidence="1">Membrane</location>
        <topology evidence="1">Single-pass membrane protein</topology>
    </subcellularLocation>
</comment>
<keyword evidence="3" id="KW-0813">Transport</keyword>
<dbReference type="InterPro" id="IPR058982">
    <property type="entry name" value="Beta-barrel_AprE"/>
</dbReference>
<feature type="transmembrane region" description="Helical" evidence="8">
    <location>
        <begin position="28"/>
        <end position="48"/>
    </location>
</feature>
<dbReference type="PROSITE" id="PS00543">
    <property type="entry name" value="HLYD_FAMILY"/>
    <property type="match status" value="1"/>
</dbReference>
<evidence type="ECO:0000256" key="1">
    <source>
        <dbReference type="ARBA" id="ARBA00004167"/>
    </source>
</evidence>
<evidence type="ECO:0000313" key="10">
    <source>
        <dbReference type="EMBL" id="MCO5978637.1"/>
    </source>
</evidence>
<comment type="similarity">
    <text evidence="2">Belongs to the membrane fusion protein (MFP) (TC 8.A.1) family.</text>
</comment>
<keyword evidence="7" id="KW-0175">Coiled coil</keyword>
<organism evidence="10 11">
    <name type="scientific">Ideonella oryzae</name>
    <dbReference type="NCBI Taxonomy" id="2937441"/>
    <lineage>
        <taxon>Bacteria</taxon>
        <taxon>Pseudomonadati</taxon>
        <taxon>Pseudomonadota</taxon>
        <taxon>Betaproteobacteria</taxon>
        <taxon>Burkholderiales</taxon>
        <taxon>Sphaerotilaceae</taxon>
        <taxon>Ideonella</taxon>
    </lineage>
</organism>
<dbReference type="EMBL" id="JAMXMC010000011">
    <property type="protein sequence ID" value="MCO5978637.1"/>
    <property type="molecule type" value="Genomic_DNA"/>
</dbReference>
<evidence type="ECO:0000256" key="4">
    <source>
        <dbReference type="ARBA" id="ARBA00022692"/>
    </source>
</evidence>
<comment type="caution">
    <text evidence="10">The sequence shown here is derived from an EMBL/GenBank/DDBJ whole genome shotgun (WGS) entry which is preliminary data.</text>
</comment>
<reference evidence="10 11" key="1">
    <citation type="submission" date="2022-06" db="EMBL/GenBank/DDBJ databases">
        <title>Ideonella sp. NS12-5 Genome sequencing and assembly.</title>
        <authorList>
            <person name="Jung Y."/>
        </authorList>
    </citation>
    <scope>NUCLEOTIDE SEQUENCE [LARGE SCALE GENOMIC DNA]</scope>
    <source>
        <strain evidence="10 11">NS12-5</strain>
    </source>
</reference>
<evidence type="ECO:0000256" key="2">
    <source>
        <dbReference type="ARBA" id="ARBA00009477"/>
    </source>
</evidence>
<evidence type="ECO:0000256" key="8">
    <source>
        <dbReference type="SAM" id="Phobius"/>
    </source>
</evidence>
<gene>
    <name evidence="10" type="ORF">M0L44_18225</name>
</gene>
<feature type="domain" description="AprE-like beta-barrel" evidence="9">
    <location>
        <begin position="309"/>
        <end position="400"/>
    </location>
</feature>
<dbReference type="InterPro" id="IPR006144">
    <property type="entry name" value="Secretion_HlyD_CS"/>
</dbReference>
<sequence>MSLFRPEALRHRQGEWLGSLQLSQPLPLAWVTAGVVVCVLALGLFLAWGQGSRRVHVSGVLTPAGGLVRIVPPQVARVQRLVVQEGQRVQAGQLLMTLAVGDPRLAGTPQGQLQQTFDARLQSLADTEQQTRRVAEAEQQSLSQRIEALQRELQQLEQQVQFHQQRLALAEQAQARLESLAGQQFVSTAQVQAKQEEVMGLRADGAALLRQRASLSRDLAGLQAQARELPAQTAQQLQGLARQRDEIRETATRADPAAADRVLPVTAPMAGTVTAIYAGAGQAVSDEFAMASLWPAAAPLQAHLYAPSSALGFVRPGQPVRLRLQAFPYQKYGWLDGTVSQVAQAPAQATELAKLPLAPAAGAPQPLYRIVVTLSAQTMRAGGQAQPLQPGMQLDADIQLERRRLIEWVLEPLLGWRQRW</sequence>
<evidence type="ECO:0000313" key="11">
    <source>
        <dbReference type="Proteomes" id="UP001204851"/>
    </source>
</evidence>
<dbReference type="Gene3D" id="2.40.30.170">
    <property type="match status" value="1"/>
</dbReference>
<keyword evidence="11" id="KW-1185">Reference proteome</keyword>
<name>A0ABT1BSW6_9BURK</name>
<evidence type="ECO:0000256" key="6">
    <source>
        <dbReference type="ARBA" id="ARBA00023136"/>
    </source>
</evidence>
<dbReference type="PRINTS" id="PR01490">
    <property type="entry name" value="RTXTOXIND"/>
</dbReference>
<dbReference type="Pfam" id="PF26002">
    <property type="entry name" value="Beta-barrel_AprE"/>
    <property type="match status" value="1"/>
</dbReference>
<protein>
    <submittedName>
        <fullName evidence="10">HlyD family efflux transporter periplasmic adaptor subunit</fullName>
    </submittedName>
</protein>
<dbReference type="Proteomes" id="UP001204851">
    <property type="component" value="Unassembled WGS sequence"/>
</dbReference>
<dbReference type="PANTHER" id="PTHR30386:SF28">
    <property type="entry name" value="EXPORTED PROTEIN"/>
    <property type="match status" value="1"/>
</dbReference>
<evidence type="ECO:0000256" key="7">
    <source>
        <dbReference type="SAM" id="Coils"/>
    </source>
</evidence>
<dbReference type="Gene3D" id="2.40.50.100">
    <property type="match status" value="1"/>
</dbReference>
<feature type="coiled-coil region" evidence="7">
    <location>
        <begin position="132"/>
        <end position="173"/>
    </location>
</feature>
<accession>A0ABT1BSW6</accession>
<dbReference type="RefSeq" id="WP_252771346.1">
    <property type="nucleotide sequence ID" value="NZ_JAMXMC010000011.1"/>
</dbReference>
<keyword evidence="5 8" id="KW-1133">Transmembrane helix</keyword>
<proteinExistence type="inferred from homology"/>
<evidence type="ECO:0000256" key="5">
    <source>
        <dbReference type="ARBA" id="ARBA00022989"/>
    </source>
</evidence>
<keyword evidence="6 8" id="KW-0472">Membrane</keyword>